<dbReference type="PANTHER" id="PTHR37313">
    <property type="entry name" value="UPF0749 PROTEIN RV1825"/>
    <property type="match status" value="1"/>
</dbReference>
<feature type="coiled-coil region" evidence="2">
    <location>
        <begin position="47"/>
        <end position="77"/>
    </location>
</feature>
<organism evidence="3 4">
    <name type="scientific">Anaerovirgula multivorans</name>
    <dbReference type="NCBI Taxonomy" id="312168"/>
    <lineage>
        <taxon>Bacteria</taxon>
        <taxon>Bacillati</taxon>
        <taxon>Bacillota</taxon>
        <taxon>Clostridia</taxon>
        <taxon>Peptostreptococcales</taxon>
        <taxon>Natronincolaceae</taxon>
        <taxon>Anaerovirgula</taxon>
    </lineage>
</organism>
<dbReference type="OrthoDB" id="9776196at2"/>
<dbReference type="Pfam" id="PF05949">
    <property type="entry name" value="DUF881"/>
    <property type="match status" value="1"/>
</dbReference>
<proteinExistence type="inferred from homology"/>
<accession>A0A239CXW8</accession>
<dbReference type="Gene3D" id="3.30.70.1880">
    <property type="entry name" value="Protein of unknown function DUF881"/>
    <property type="match status" value="1"/>
</dbReference>
<evidence type="ECO:0000256" key="1">
    <source>
        <dbReference type="ARBA" id="ARBA00009108"/>
    </source>
</evidence>
<protein>
    <submittedName>
        <fullName evidence="3">Uncharacterized conserved protein YlxW, UPF0749 family</fullName>
    </submittedName>
</protein>
<evidence type="ECO:0000256" key="2">
    <source>
        <dbReference type="SAM" id="Coils"/>
    </source>
</evidence>
<dbReference type="EMBL" id="FZOJ01000006">
    <property type="protein sequence ID" value="SNS24394.1"/>
    <property type="molecule type" value="Genomic_DNA"/>
</dbReference>
<dbReference type="Proteomes" id="UP000198304">
    <property type="component" value="Unassembled WGS sequence"/>
</dbReference>
<gene>
    <name evidence="3" type="ORF">SAMN05446037_1006192</name>
</gene>
<dbReference type="RefSeq" id="WP_089282429.1">
    <property type="nucleotide sequence ID" value="NZ_FZOJ01000006.1"/>
</dbReference>
<dbReference type="InterPro" id="IPR010273">
    <property type="entry name" value="DUF881"/>
</dbReference>
<name>A0A239CXW8_9FIRM</name>
<keyword evidence="2" id="KW-0175">Coiled coil</keyword>
<dbReference type="AlphaFoldDB" id="A0A239CXW8"/>
<dbReference type="PANTHER" id="PTHR37313:SF2">
    <property type="entry name" value="UPF0749 PROTEIN YLXX"/>
    <property type="match status" value="1"/>
</dbReference>
<comment type="similarity">
    <text evidence="1">Belongs to the UPF0749 family.</text>
</comment>
<sequence length="240" mass="26908">MKSIYQKAIVTLMFFILGFTIVLQFRNDLEGYSFVSVKTLNDTQGSISKEKEEISNIKQLIISKEEKLQEYQRALEEEGSIKEVLINEIDTMKLVSGFVDVEGPGIIIKLSDSERELYEGEDPNDLIVHDGDVLTILNDLKIAGAEVISINGQRLLNTSEIKCTGPTITINNYTYGQPFIFKAIGNPETLDAAIKAPGSYGWKLKEVYDLVVESYTSDRVRISKYQGDTALKHIKPMEGD</sequence>
<reference evidence="3 4" key="1">
    <citation type="submission" date="2017-06" db="EMBL/GenBank/DDBJ databases">
        <authorList>
            <person name="Kim H.J."/>
            <person name="Triplett B.A."/>
        </authorList>
    </citation>
    <scope>NUCLEOTIDE SEQUENCE [LARGE SCALE GENOMIC DNA]</scope>
    <source>
        <strain evidence="3 4">SCA</strain>
    </source>
</reference>
<evidence type="ECO:0000313" key="4">
    <source>
        <dbReference type="Proteomes" id="UP000198304"/>
    </source>
</evidence>
<evidence type="ECO:0000313" key="3">
    <source>
        <dbReference type="EMBL" id="SNS24394.1"/>
    </source>
</evidence>
<keyword evidence="4" id="KW-1185">Reference proteome</keyword>